<feature type="region of interest" description="Disordered" evidence="2">
    <location>
        <begin position="112"/>
        <end position="137"/>
    </location>
</feature>
<gene>
    <name evidence="3" type="ORF">FANTH_4017</name>
</gene>
<dbReference type="Proteomes" id="UP000573603">
    <property type="component" value="Unassembled WGS sequence"/>
</dbReference>
<evidence type="ECO:0000313" key="4">
    <source>
        <dbReference type="Proteomes" id="UP000573603"/>
    </source>
</evidence>
<evidence type="ECO:0000313" key="3">
    <source>
        <dbReference type="EMBL" id="KAF5250826.1"/>
    </source>
</evidence>
<organism evidence="3 4">
    <name type="scientific">Fusarium anthophilum</name>
    <dbReference type="NCBI Taxonomy" id="48485"/>
    <lineage>
        <taxon>Eukaryota</taxon>
        <taxon>Fungi</taxon>
        <taxon>Dikarya</taxon>
        <taxon>Ascomycota</taxon>
        <taxon>Pezizomycotina</taxon>
        <taxon>Sordariomycetes</taxon>
        <taxon>Hypocreomycetidae</taxon>
        <taxon>Hypocreales</taxon>
        <taxon>Nectriaceae</taxon>
        <taxon>Fusarium</taxon>
        <taxon>Fusarium fujikuroi species complex</taxon>
    </lineage>
</organism>
<reference evidence="3 4" key="1">
    <citation type="journal article" date="2020" name="BMC Genomics">
        <title>Correction to: Identification and distribution of gene clusters required for synthesis of sphingolipid metabolism inhibitors in diverse species of the filamentous fungus Fusarium.</title>
        <authorList>
            <person name="Kim H.S."/>
            <person name="Lohmar J.M."/>
            <person name="Busman M."/>
            <person name="Brown D.W."/>
            <person name="Naumann T.A."/>
            <person name="Divon H.H."/>
            <person name="Lysoe E."/>
            <person name="Uhlig S."/>
            <person name="Proctor R.H."/>
        </authorList>
    </citation>
    <scope>NUCLEOTIDE SEQUENCE [LARGE SCALE GENOMIC DNA]</scope>
    <source>
        <strain evidence="3 4">NRRL 25214</strain>
    </source>
</reference>
<evidence type="ECO:0000256" key="1">
    <source>
        <dbReference type="SAM" id="Coils"/>
    </source>
</evidence>
<dbReference type="EMBL" id="JABEVY010000083">
    <property type="protein sequence ID" value="KAF5250826.1"/>
    <property type="molecule type" value="Genomic_DNA"/>
</dbReference>
<protein>
    <submittedName>
        <fullName evidence="3">Uncharacterized protein</fullName>
    </submittedName>
</protein>
<name>A0A8H4ZQ91_9HYPO</name>
<sequence>MVLICQEPYKAAKCEEKLHTIKDFEAHLLKYHQKESPDSCDWSYFTRGMGCLHFWCEFCGKYVQSQPRQDWLKERYDHLEDHFLGRAKPSDFEMFKFEPQRVQVRHSDTITTSDDPIEIDTPPHPAPAPHRTTGSTRLNNDKMERMLLVANHAIARLERAQERADRQAASRERAAAQAAAANIFDMAGNGRQHAEDTRMYAGVKYERKTHGPFTGKLVSQGTTININGENYIQYRVLRKRLRP</sequence>
<keyword evidence="4" id="KW-1185">Reference proteome</keyword>
<comment type="caution">
    <text evidence="3">The sequence shown here is derived from an EMBL/GenBank/DDBJ whole genome shotgun (WGS) entry which is preliminary data.</text>
</comment>
<accession>A0A8H4ZQ91</accession>
<dbReference type="AlphaFoldDB" id="A0A8H4ZQ91"/>
<proteinExistence type="predicted"/>
<keyword evidence="1" id="KW-0175">Coiled coil</keyword>
<evidence type="ECO:0000256" key="2">
    <source>
        <dbReference type="SAM" id="MobiDB-lite"/>
    </source>
</evidence>
<feature type="coiled-coil region" evidence="1">
    <location>
        <begin position="140"/>
        <end position="177"/>
    </location>
</feature>